<accession>A0ABV0EVF1</accession>
<sequence length="131" mass="14982">MSYLSFEDYQKLDGRASEEKFNHFYMKAEALLENITNNFYIRNDITADVEFRSSRFKKALVAQINYFTEMDADTFESLNKMPQSFQIGSTSISNGTRYNSSGANESKSLVPDDVFVFLEGTGLLYRGVRSC</sequence>
<gene>
    <name evidence="1" type="ORF">JZO67_004523</name>
</gene>
<organism evidence="1 2">
    <name type="scientific">Candidatus Enterococcus ferrettii</name>
    <dbReference type="NCBI Taxonomy" id="2815324"/>
    <lineage>
        <taxon>Bacteria</taxon>
        <taxon>Bacillati</taxon>
        <taxon>Bacillota</taxon>
        <taxon>Bacilli</taxon>
        <taxon>Lactobacillales</taxon>
        <taxon>Enterococcaceae</taxon>
        <taxon>Enterococcus</taxon>
    </lineage>
</organism>
<keyword evidence="2" id="KW-1185">Reference proteome</keyword>
<evidence type="ECO:0000313" key="1">
    <source>
        <dbReference type="EMBL" id="MEO1772541.1"/>
    </source>
</evidence>
<comment type="caution">
    <text evidence="1">The sequence shown here is derived from an EMBL/GenBank/DDBJ whole genome shotgun (WGS) entry which is preliminary data.</text>
</comment>
<evidence type="ECO:0000313" key="2">
    <source>
        <dbReference type="Proteomes" id="UP000664357"/>
    </source>
</evidence>
<dbReference type="RefSeq" id="WP_207702672.1">
    <property type="nucleotide sequence ID" value="NZ_JAFREL020000004.1"/>
</dbReference>
<name>A0ABV0EVF1_9ENTE</name>
<proteinExistence type="predicted"/>
<protein>
    <recommendedName>
        <fullName evidence="3">Phage gp6-like head-tail connector protein</fullName>
    </recommendedName>
</protein>
<reference evidence="1 2" key="1">
    <citation type="submission" date="2024-02" db="EMBL/GenBank/DDBJ databases">
        <title>The Genome Sequence of Enterococcus sp. DIV0159.</title>
        <authorList>
            <person name="Earl A."/>
            <person name="Manson A."/>
            <person name="Gilmore M."/>
            <person name="Sanders J."/>
            <person name="Shea T."/>
            <person name="Howe W."/>
            <person name="Livny J."/>
            <person name="Cuomo C."/>
            <person name="Neafsey D."/>
            <person name="Birren B."/>
        </authorList>
    </citation>
    <scope>NUCLEOTIDE SEQUENCE [LARGE SCALE GENOMIC DNA]</scope>
    <source>
        <strain evidence="1 2">665A</strain>
    </source>
</reference>
<evidence type="ECO:0008006" key="3">
    <source>
        <dbReference type="Google" id="ProtNLM"/>
    </source>
</evidence>
<dbReference type="Proteomes" id="UP000664357">
    <property type="component" value="Unassembled WGS sequence"/>
</dbReference>
<dbReference type="EMBL" id="JAFREL020000004">
    <property type="protein sequence ID" value="MEO1772541.1"/>
    <property type="molecule type" value="Genomic_DNA"/>
</dbReference>